<name>A0AAV2JCL1_KNICA</name>
<accession>A0AAV2JCL1</accession>
<protein>
    <submittedName>
        <fullName evidence="1">Uncharacterized protein</fullName>
    </submittedName>
</protein>
<dbReference type="AlphaFoldDB" id="A0AAV2JCL1"/>
<gene>
    <name evidence="1" type="ORF">KC01_LOCUS6847</name>
</gene>
<evidence type="ECO:0000313" key="2">
    <source>
        <dbReference type="Proteomes" id="UP001497482"/>
    </source>
</evidence>
<dbReference type="Proteomes" id="UP001497482">
    <property type="component" value="Chromosome 12"/>
</dbReference>
<proteinExistence type="predicted"/>
<evidence type="ECO:0000313" key="1">
    <source>
        <dbReference type="EMBL" id="CAL1575237.1"/>
    </source>
</evidence>
<keyword evidence="2" id="KW-1185">Reference proteome</keyword>
<sequence>METGGRRMSQEIVTLQVTLQMEDTRRAEKARAKCFGVNSPESSAPIKVNTGLLRHMSRSWKIAVSQLQRCTGECGREGLYRRNCPILLPPPRSHPPPHSVCGA</sequence>
<dbReference type="EMBL" id="OZ035834">
    <property type="protein sequence ID" value="CAL1575237.1"/>
    <property type="molecule type" value="Genomic_DNA"/>
</dbReference>
<reference evidence="1 2" key="1">
    <citation type="submission" date="2024-04" db="EMBL/GenBank/DDBJ databases">
        <authorList>
            <person name="Waldvogel A.-M."/>
            <person name="Schoenle A."/>
        </authorList>
    </citation>
    <scope>NUCLEOTIDE SEQUENCE [LARGE SCALE GENOMIC DNA]</scope>
</reference>
<organism evidence="1 2">
    <name type="scientific">Knipowitschia caucasica</name>
    <name type="common">Caucasian dwarf goby</name>
    <name type="synonym">Pomatoschistus caucasicus</name>
    <dbReference type="NCBI Taxonomy" id="637954"/>
    <lineage>
        <taxon>Eukaryota</taxon>
        <taxon>Metazoa</taxon>
        <taxon>Chordata</taxon>
        <taxon>Craniata</taxon>
        <taxon>Vertebrata</taxon>
        <taxon>Euteleostomi</taxon>
        <taxon>Actinopterygii</taxon>
        <taxon>Neopterygii</taxon>
        <taxon>Teleostei</taxon>
        <taxon>Neoteleostei</taxon>
        <taxon>Acanthomorphata</taxon>
        <taxon>Gobiaria</taxon>
        <taxon>Gobiiformes</taxon>
        <taxon>Gobioidei</taxon>
        <taxon>Gobiidae</taxon>
        <taxon>Gobiinae</taxon>
        <taxon>Knipowitschia</taxon>
    </lineage>
</organism>